<evidence type="ECO:0000313" key="14">
    <source>
        <dbReference type="Proteomes" id="UP000050795"/>
    </source>
</evidence>
<dbReference type="NCBIfam" id="TIGR00528">
    <property type="entry name" value="gcvT"/>
    <property type="match status" value="1"/>
</dbReference>
<evidence type="ECO:0000256" key="3">
    <source>
        <dbReference type="ARBA" id="ARBA00008609"/>
    </source>
</evidence>
<protein>
    <recommendedName>
        <fullName evidence="11">Aminomethyltransferase</fullName>
        <ecNumber evidence="11">2.1.2.10</ecNumber>
    </recommendedName>
    <alternativeName>
        <fullName evidence="11">Glycine cleavage system T protein</fullName>
    </alternativeName>
</protein>
<evidence type="ECO:0000256" key="4">
    <source>
        <dbReference type="ARBA" id="ARBA00011690"/>
    </source>
</evidence>
<keyword evidence="7 11" id="KW-0809">Transit peptide</keyword>
<comment type="subcellular location">
    <subcellularLocation>
        <location evidence="2 11">Mitochondrion</location>
    </subcellularLocation>
</comment>
<evidence type="ECO:0000259" key="13">
    <source>
        <dbReference type="Pfam" id="PF08669"/>
    </source>
</evidence>
<dbReference type="GO" id="GO:0006546">
    <property type="term" value="P:glycine catabolic process"/>
    <property type="evidence" value="ECO:0007669"/>
    <property type="project" value="InterPro"/>
</dbReference>
<evidence type="ECO:0000256" key="5">
    <source>
        <dbReference type="ARBA" id="ARBA00022576"/>
    </source>
</evidence>
<dbReference type="InterPro" id="IPR029043">
    <property type="entry name" value="GcvT/YgfZ_C"/>
</dbReference>
<evidence type="ECO:0000256" key="11">
    <source>
        <dbReference type="RuleBase" id="RU003981"/>
    </source>
</evidence>
<evidence type="ECO:0000256" key="7">
    <source>
        <dbReference type="ARBA" id="ARBA00022946"/>
    </source>
</evidence>
<evidence type="ECO:0000256" key="10">
    <source>
        <dbReference type="PIRSR" id="PIRSR006487-1"/>
    </source>
</evidence>
<feature type="domain" description="GCVT N-terminal" evidence="12">
    <location>
        <begin position="30"/>
        <end position="297"/>
    </location>
</feature>
<dbReference type="Pfam" id="PF01571">
    <property type="entry name" value="GCV_T"/>
    <property type="match status" value="1"/>
</dbReference>
<keyword evidence="14" id="KW-1185">Reference proteome</keyword>
<dbReference type="EC" id="2.1.2.10" evidence="11"/>
<comment type="catalytic activity">
    <reaction evidence="9 11">
        <text>N(6)-[(R)-S(8)-aminomethyldihydrolipoyl]-L-lysyl-[protein] + (6S)-5,6,7,8-tetrahydrofolate = N(6)-[(R)-dihydrolipoyl]-L-lysyl-[protein] + (6R)-5,10-methylene-5,6,7,8-tetrahydrofolate + NH4(+)</text>
        <dbReference type="Rhea" id="RHEA:16945"/>
        <dbReference type="Rhea" id="RHEA-COMP:10475"/>
        <dbReference type="Rhea" id="RHEA-COMP:10492"/>
        <dbReference type="ChEBI" id="CHEBI:15636"/>
        <dbReference type="ChEBI" id="CHEBI:28938"/>
        <dbReference type="ChEBI" id="CHEBI:57453"/>
        <dbReference type="ChEBI" id="CHEBI:83100"/>
        <dbReference type="ChEBI" id="CHEBI:83143"/>
        <dbReference type="EC" id="2.1.2.10"/>
    </reaction>
</comment>
<organism evidence="14 15">
    <name type="scientific">Trichobilharzia regenti</name>
    <name type="common">Nasal bird schistosome</name>
    <dbReference type="NCBI Taxonomy" id="157069"/>
    <lineage>
        <taxon>Eukaryota</taxon>
        <taxon>Metazoa</taxon>
        <taxon>Spiralia</taxon>
        <taxon>Lophotrochozoa</taxon>
        <taxon>Platyhelminthes</taxon>
        <taxon>Trematoda</taxon>
        <taxon>Digenea</taxon>
        <taxon>Strigeidida</taxon>
        <taxon>Schistosomatoidea</taxon>
        <taxon>Schistosomatidae</taxon>
        <taxon>Trichobilharzia</taxon>
    </lineage>
</organism>
<dbReference type="FunFam" id="3.30.70.1400:FF:000001">
    <property type="entry name" value="Aminomethyltransferase"/>
    <property type="match status" value="1"/>
</dbReference>
<dbReference type="AlphaFoldDB" id="A0AA85JVM4"/>
<reference evidence="14" key="1">
    <citation type="submission" date="2022-06" db="EMBL/GenBank/DDBJ databases">
        <authorList>
            <person name="Berger JAMES D."/>
            <person name="Berger JAMES D."/>
        </authorList>
    </citation>
    <scope>NUCLEOTIDE SEQUENCE [LARGE SCALE GENOMIC DNA]</scope>
</reference>
<dbReference type="SUPFAM" id="SSF103025">
    <property type="entry name" value="Folate-binding domain"/>
    <property type="match status" value="1"/>
</dbReference>
<dbReference type="GO" id="GO:0005739">
    <property type="term" value="C:mitochondrion"/>
    <property type="evidence" value="ECO:0007669"/>
    <property type="project" value="UniProtKB-SubCell"/>
</dbReference>
<feature type="domain" description="Aminomethyltransferase C-terminal" evidence="13">
    <location>
        <begin position="330"/>
        <end position="403"/>
    </location>
</feature>
<reference evidence="15" key="2">
    <citation type="submission" date="2023-11" db="UniProtKB">
        <authorList>
            <consortium name="WormBaseParasite"/>
        </authorList>
    </citation>
    <scope>IDENTIFICATION</scope>
</reference>
<sequence>MFRYGVNICKRVSLSSARLFSSNVIKKTPLYNFHVSQNAKMIEFCNYKMPLQYGDHSIIDSHQHVRQHCGLFDVSHMLQMKILGDDRINFTESLTTADIEGLSESSSTLSVYLLNNGCIMDDTIITKCKEPYLYVVSNAACAEKIQAHVTKMMSVATKLGKNLDLKIMNYALLALQGPEANSVLRSGISPTDIRTFEDLYFMESMLLESLFDLNVPGSDIRLTRCGYTGEDGYEISIPPKIAIPIAEILVQHSSVKPIGLAARDTLRLEAGLCLYGNDISEAINPVEASLSWLIHKQRRLGRQPKFPGFSIISSQLKNQSEVKQKRIGMISQSGPPARHGAKIFDESKKVEIGTVTSGCLSPTLNKNIAMAYLKSDYCQLDQQLFIQIREKFYPYTVTKMPFVPNKYARRPSK</sequence>
<dbReference type="InterPro" id="IPR006223">
    <property type="entry name" value="GcvT"/>
</dbReference>
<dbReference type="InterPro" id="IPR006222">
    <property type="entry name" value="GCVT_N"/>
</dbReference>
<evidence type="ECO:0000256" key="1">
    <source>
        <dbReference type="ARBA" id="ARBA00003631"/>
    </source>
</evidence>
<dbReference type="GO" id="GO:0004047">
    <property type="term" value="F:aminomethyltransferase activity"/>
    <property type="evidence" value="ECO:0007669"/>
    <property type="project" value="UniProtKB-EC"/>
</dbReference>
<keyword evidence="5 11" id="KW-0032">Aminotransferase</keyword>
<dbReference type="Proteomes" id="UP000050795">
    <property type="component" value="Unassembled WGS sequence"/>
</dbReference>
<keyword evidence="8 11" id="KW-0496">Mitochondrion</keyword>
<feature type="binding site" evidence="10">
    <location>
        <position position="234"/>
    </location>
    <ligand>
        <name>substrate</name>
    </ligand>
</feature>
<evidence type="ECO:0000256" key="9">
    <source>
        <dbReference type="ARBA" id="ARBA00047665"/>
    </source>
</evidence>
<dbReference type="InterPro" id="IPR013977">
    <property type="entry name" value="GcvT_C"/>
</dbReference>
<dbReference type="Gene3D" id="4.10.1250.10">
    <property type="entry name" value="Aminomethyltransferase fragment"/>
    <property type="match status" value="1"/>
</dbReference>
<dbReference type="SUPFAM" id="SSF101790">
    <property type="entry name" value="Aminomethyltransferase beta-barrel domain"/>
    <property type="match status" value="1"/>
</dbReference>
<evidence type="ECO:0000256" key="8">
    <source>
        <dbReference type="ARBA" id="ARBA00023128"/>
    </source>
</evidence>
<dbReference type="InterPro" id="IPR027266">
    <property type="entry name" value="TrmE/GcvT-like"/>
</dbReference>
<dbReference type="PIRSF" id="PIRSF006487">
    <property type="entry name" value="GcvT"/>
    <property type="match status" value="1"/>
</dbReference>
<accession>A0AA85JVM4</accession>
<dbReference type="InterPro" id="IPR028896">
    <property type="entry name" value="GcvT/YgfZ/DmdA"/>
</dbReference>
<evidence type="ECO:0000256" key="2">
    <source>
        <dbReference type="ARBA" id="ARBA00004173"/>
    </source>
</evidence>
<dbReference type="GO" id="GO:0008483">
    <property type="term" value="F:transaminase activity"/>
    <property type="evidence" value="ECO:0007669"/>
    <property type="project" value="UniProtKB-KW"/>
</dbReference>
<evidence type="ECO:0000259" key="12">
    <source>
        <dbReference type="Pfam" id="PF01571"/>
    </source>
</evidence>
<evidence type="ECO:0000313" key="15">
    <source>
        <dbReference type="WBParaSite" id="TREG1_45310.1"/>
    </source>
</evidence>
<keyword evidence="6 11" id="KW-0808">Transferase</keyword>
<dbReference type="Gene3D" id="3.30.70.1400">
    <property type="entry name" value="Aminomethyltransferase beta-barrel domains"/>
    <property type="match status" value="1"/>
</dbReference>
<dbReference type="WBParaSite" id="TREG1_45310.1">
    <property type="protein sequence ID" value="TREG1_45310.1"/>
    <property type="gene ID" value="TREG1_45310"/>
</dbReference>
<comment type="similarity">
    <text evidence="3 11">Belongs to the GcvT family.</text>
</comment>
<proteinExistence type="inferred from homology"/>
<dbReference type="NCBIfam" id="NF001567">
    <property type="entry name" value="PRK00389.1"/>
    <property type="match status" value="1"/>
</dbReference>
<dbReference type="PANTHER" id="PTHR43757:SF16">
    <property type="entry name" value="AMINOMETHYLTRANSFERASE, MITOCHONDRIAL"/>
    <property type="match status" value="1"/>
</dbReference>
<dbReference type="Pfam" id="PF08669">
    <property type="entry name" value="GCV_T_C"/>
    <property type="match status" value="1"/>
</dbReference>
<comment type="function">
    <text evidence="1 11">The glycine cleavage system catalyzes the degradation of glycine.</text>
</comment>
<dbReference type="GO" id="GO:0005960">
    <property type="term" value="C:glycine cleavage complex"/>
    <property type="evidence" value="ECO:0007669"/>
    <property type="project" value="InterPro"/>
</dbReference>
<dbReference type="Gene3D" id="2.40.30.110">
    <property type="entry name" value="Aminomethyltransferase beta-barrel domains"/>
    <property type="match status" value="1"/>
</dbReference>
<name>A0AA85JVM4_TRIRE</name>
<dbReference type="PANTHER" id="PTHR43757">
    <property type="entry name" value="AMINOMETHYLTRANSFERASE"/>
    <property type="match status" value="1"/>
</dbReference>
<dbReference type="Gene3D" id="3.30.1360.120">
    <property type="entry name" value="Probable tRNA modification gtpase trme, domain 1"/>
    <property type="match status" value="1"/>
</dbReference>
<evidence type="ECO:0000256" key="6">
    <source>
        <dbReference type="ARBA" id="ARBA00022679"/>
    </source>
</evidence>
<comment type="subunit">
    <text evidence="4 11">The glycine cleavage system is composed of four proteins: P, T, L and H.</text>
</comment>